<evidence type="ECO:0000256" key="1">
    <source>
        <dbReference type="SAM" id="MobiDB-lite"/>
    </source>
</evidence>
<feature type="compositionally biased region" description="Polar residues" evidence="1">
    <location>
        <begin position="132"/>
        <end position="147"/>
    </location>
</feature>
<feature type="compositionally biased region" description="Basic residues" evidence="1">
    <location>
        <begin position="208"/>
        <end position="217"/>
    </location>
</feature>
<keyword evidence="3" id="KW-1185">Reference proteome</keyword>
<dbReference type="EMBL" id="KQ947404">
    <property type="protein sequence ID" value="KUJ24326.1"/>
    <property type="molecule type" value="Genomic_DNA"/>
</dbReference>
<dbReference type="AlphaFoldDB" id="A0A194XW14"/>
<evidence type="ECO:0000313" key="3">
    <source>
        <dbReference type="Proteomes" id="UP000070700"/>
    </source>
</evidence>
<name>A0A194XW14_MOLSC</name>
<sequence length="217" mass="24236">MAAPVVSSEELASFHATHFSSSAADYFAQHFLGPVDDEHYVENGEEEDDGIGYYEDGVKRTLTDQQIAIFRHSEIQALLRERRHAAEAKDDEIHIEAAAPMIGPVQPEKSNSDLAVKPILGDREMEDGEVGDNTTSDAPTPTSQSSNKNRRPFSKSKAKKADRGKQRGYYKEVVKPDLRKRTWDVVEQGLGSLDYDEGSSNMAPSHPAQRRRITYED</sequence>
<proteinExistence type="predicted"/>
<dbReference type="KEGG" id="psco:LY89DRAFT_663076"/>
<dbReference type="InterPro" id="IPR024526">
    <property type="entry name" value="DUF3807"/>
</dbReference>
<feature type="compositionally biased region" description="Basic and acidic residues" evidence="1">
    <location>
        <begin position="159"/>
        <end position="174"/>
    </location>
</feature>
<reference evidence="2 3" key="1">
    <citation type="submission" date="2015-10" db="EMBL/GenBank/DDBJ databases">
        <title>Full genome of DAOMC 229536 Phialocephala scopiformis, a fungal endophyte of spruce producing the potent anti-insectan compound rugulosin.</title>
        <authorList>
            <consortium name="DOE Joint Genome Institute"/>
            <person name="Walker A.K."/>
            <person name="Frasz S.L."/>
            <person name="Seifert K.A."/>
            <person name="Miller J.D."/>
            <person name="Mondo S.J."/>
            <person name="Labutti K."/>
            <person name="Lipzen A."/>
            <person name="Dockter R."/>
            <person name="Kennedy M."/>
            <person name="Grigoriev I.V."/>
            <person name="Spatafora J.W."/>
        </authorList>
    </citation>
    <scope>NUCLEOTIDE SEQUENCE [LARGE SCALE GENOMIC DNA]</scope>
    <source>
        <strain evidence="2 3">CBS 120377</strain>
    </source>
</reference>
<gene>
    <name evidence="2" type="ORF">LY89DRAFT_663076</name>
</gene>
<dbReference type="Proteomes" id="UP000070700">
    <property type="component" value="Unassembled WGS sequence"/>
</dbReference>
<evidence type="ECO:0000313" key="2">
    <source>
        <dbReference type="EMBL" id="KUJ24326.1"/>
    </source>
</evidence>
<dbReference type="Pfam" id="PF12720">
    <property type="entry name" value="DUF3807"/>
    <property type="match status" value="1"/>
</dbReference>
<dbReference type="RefSeq" id="XP_018078681.1">
    <property type="nucleotide sequence ID" value="XM_018212685.1"/>
</dbReference>
<dbReference type="PANTHER" id="PTHR40642:SF1">
    <property type="entry name" value="YALI0F31295P"/>
    <property type="match status" value="1"/>
</dbReference>
<organism evidence="2 3">
    <name type="scientific">Mollisia scopiformis</name>
    <name type="common">Conifer needle endophyte fungus</name>
    <name type="synonym">Phialocephala scopiformis</name>
    <dbReference type="NCBI Taxonomy" id="149040"/>
    <lineage>
        <taxon>Eukaryota</taxon>
        <taxon>Fungi</taxon>
        <taxon>Dikarya</taxon>
        <taxon>Ascomycota</taxon>
        <taxon>Pezizomycotina</taxon>
        <taxon>Leotiomycetes</taxon>
        <taxon>Helotiales</taxon>
        <taxon>Mollisiaceae</taxon>
        <taxon>Mollisia</taxon>
    </lineage>
</organism>
<dbReference type="GeneID" id="28822411"/>
<dbReference type="InParanoid" id="A0A194XW14"/>
<accession>A0A194XW14</accession>
<dbReference type="OrthoDB" id="5422320at2759"/>
<protein>
    <submittedName>
        <fullName evidence="2">Uncharacterized protein</fullName>
    </submittedName>
</protein>
<feature type="region of interest" description="Disordered" evidence="1">
    <location>
        <begin position="191"/>
        <end position="217"/>
    </location>
</feature>
<dbReference type="STRING" id="149040.A0A194XW14"/>
<dbReference type="PANTHER" id="PTHR40642">
    <property type="entry name" value="YALI0F31295P"/>
    <property type="match status" value="1"/>
</dbReference>
<feature type="compositionally biased region" description="Basic residues" evidence="1">
    <location>
        <begin position="148"/>
        <end position="158"/>
    </location>
</feature>
<feature type="region of interest" description="Disordered" evidence="1">
    <location>
        <begin position="100"/>
        <end position="174"/>
    </location>
</feature>